<organism evidence="1 2">
    <name type="scientific">Chromobacterium phragmitis</name>
    <dbReference type="NCBI Taxonomy" id="2202141"/>
    <lineage>
        <taxon>Bacteria</taxon>
        <taxon>Pseudomonadati</taxon>
        <taxon>Pseudomonadota</taxon>
        <taxon>Betaproteobacteria</taxon>
        <taxon>Neisseriales</taxon>
        <taxon>Chromobacteriaceae</taxon>
        <taxon>Chromobacterium</taxon>
    </lineage>
</organism>
<dbReference type="RefSeq" id="WP_199153475.1">
    <property type="nucleotide sequence ID" value="NZ_JBDXMI010000015.1"/>
</dbReference>
<keyword evidence="2" id="KW-1185">Reference proteome</keyword>
<accession>A0ABV0J0X8</accession>
<proteinExistence type="predicted"/>
<gene>
    <name evidence="1" type="ORF">ABI908_24095</name>
</gene>
<dbReference type="EMBL" id="JBDXMI010000015">
    <property type="protein sequence ID" value="MEO9387182.1"/>
    <property type="molecule type" value="Genomic_DNA"/>
</dbReference>
<evidence type="ECO:0000313" key="1">
    <source>
        <dbReference type="EMBL" id="MEO9387182.1"/>
    </source>
</evidence>
<sequence>MPAPTMVYLAIAFTVQVGPGGKELVTPQRIFEGSKETCQEVAMFVKKNTKEIVEAGDDKKRSSGLIDIRCIPAGYL</sequence>
<reference evidence="1 2" key="1">
    <citation type="submission" date="2024-05" db="EMBL/GenBank/DDBJ databases">
        <authorList>
            <person name="De Oliveira J.P."/>
            <person name="Noriler S.A."/>
            <person name="De Oliveira A.G."/>
            <person name="Sipoli D.S."/>
        </authorList>
    </citation>
    <scope>NUCLEOTIDE SEQUENCE [LARGE SCALE GENOMIC DNA]</scope>
    <source>
        <strain evidence="1 2">LABIM192</strain>
    </source>
</reference>
<comment type="caution">
    <text evidence="1">The sequence shown here is derived from an EMBL/GenBank/DDBJ whole genome shotgun (WGS) entry which is preliminary data.</text>
</comment>
<dbReference type="Proteomes" id="UP001462502">
    <property type="component" value="Unassembled WGS sequence"/>
</dbReference>
<protein>
    <submittedName>
        <fullName evidence="1">Uncharacterized protein</fullName>
    </submittedName>
</protein>
<name>A0ABV0J0X8_9NEIS</name>
<evidence type="ECO:0000313" key="2">
    <source>
        <dbReference type="Proteomes" id="UP001462502"/>
    </source>
</evidence>